<organism evidence="16 17">
    <name type="scientific">Brachypodius melanocephalos</name>
    <name type="common">black-headed bulbul</name>
    <dbReference type="NCBI Taxonomy" id="3235156"/>
    <lineage>
        <taxon>Eukaryota</taxon>
        <taxon>Metazoa</taxon>
        <taxon>Chordata</taxon>
        <taxon>Craniata</taxon>
        <taxon>Vertebrata</taxon>
        <taxon>Euteleostomi</taxon>
        <taxon>Archelosauria</taxon>
        <taxon>Archosauria</taxon>
        <taxon>Dinosauria</taxon>
        <taxon>Saurischia</taxon>
        <taxon>Theropoda</taxon>
        <taxon>Coelurosauria</taxon>
        <taxon>Aves</taxon>
        <taxon>Neognathae</taxon>
        <taxon>Neoaves</taxon>
        <taxon>Telluraves</taxon>
        <taxon>Australaves</taxon>
        <taxon>Passeriformes</taxon>
        <taxon>Sylvioidea</taxon>
        <taxon>Pycnonotidae</taxon>
        <taxon>Brachypodius</taxon>
    </lineage>
</organism>
<dbReference type="GO" id="GO:0030054">
    <property type="term" value="C:cell junction"/>
    <property type="evidence" value="ECO:0007669"/>
    <property type="project" value="TreeGrafter"/>
</dbReference>
<dbReference type="InterPro" id="IPR018159">
    <property type="entry name" value="Spectrin/alpha-actinin"/>
</dbReference>
<dbReference type="FunFam" id="1.20.58.60:FF:000090">
    <property type="entry name" value="microtubule-actin cross-linking factor 1 isoform X2"/>
    <property type="match status" value="1"/>
</dbReference>
<feature type="domain" description="Calponin-homology (CH)" evidence="15">
    <location>
        <begin position="5"/>
        <end position="108"/>
    </location>
</feature>
<feature type="domain" description="SH3" evidence="14">
    <location>
        <begin position="795"/>
        <end position="852"/>
    </location>
</feature>
<dbReference type="GO" id="GO:0016020">
    <property type="term" value="C:membrane"/>
    <property type="evidence" value="ECO:0007669"/>
    <property type="project" value="TreeGrafter"/>
</dbReference>
<dbReference type="Pfam" id="PF00307">
    <property type="entry name" value="CH"/>
    <property type="match status" value="2"/>
</dbReference>
<dbReference type="FunFam" id="1.20.58.60:FF:000097">
    <property type="entry name" value="microtubule-actin cross-linking factor 1 isoform X2"/>
    <property type="match status" value="1"/>
</dbReference>
<dbReference type="FunFam" id="3.90.1290.10:FF:000003">
    <property type="entry name" value="microtubule-actin cross-linking factor 1 isoform X1"/>
    <property type="match status" value="1"/>
</dbReference>
<feature type="coiled-coil region" evidence="12">
    <location>
        <begin position="4800"/>
        <end position="4862"/>
    </location>
</feature>
<feature type="compositionally biased region" description="Basic and acidic residues" evidence="13">
    <location>
        <begin position="2763"/>
        <end position="2777"/>
    </location>
</feature>
<dbReference type="FunFam" id="1.20.58.60:FF:000095">
    <property type="entry name" value="microtubule-actin cross-linking factor 1 isoform X2"/>
    <property type="match status" value="1"/>
</dbReference>
<keyword evidence="9" id="KW-0206">Cytoskeleton</keyword>
<evidence type="ECO:0000256" key="9">
    <source>
        <dbReference type="ARBA" id="ARBA00023212"/>
    </source>
</evidence>
<evidence type="ECO:0000259" key="15">
    <source>
        <dbReference type="PROSITE" id="PS50021"/>
    </source>
</evidence>
<dbReference type="Gene3D" id="1.20.58.60">
    <property type="match status" value="16"/>
</dbReference>
<feature type="coiled-coil region" evidence="12">
    <location>
        <begin position="3273"/>
        <end position="3311"/>
    </location>
</feature>
<sequence>DERDRVQKKTFTKWVNKHLMKVRKHINDLYEDLRDGHNLISLLEVLSGVKLPREKGRMRFHRLQNVQIALDFLKQRQVKLVNIRNDDITDGNPKLTLGLIWTIILHFQISDIYISGELGDMSAKEKLLLWTQKVTAGYIGLKCTNFSSCWSDGKMFNALIHRYRPDLVDMERVQIQSNRENLEQAFEIAERLGVTRLLDAEDVDVPSPDEKSVITYVSSIYDAFPKVPEGGEGISAIEVDSRWLEYQTRVESLISWIKQHTILMSDKSFPQNPVELKALYNQYIHFKETEIPAKEQEKGQIEELYKLLEVWIEFGRIKLPQGYHPNDVEEEWGKLIIEMLEREKLLRPAVERLELLLQIANKIQNGALSCEEKLTLAKNTLQADAAHLESGQPVQYESDVVVYLQECEGLLRQLQADVQILRDENYYQLEELVFRIMRLQDELVTLRLECTNLYRKGHFSTLELAPTSTLSTTHLKGESLTKGLHTSSASWFRKPMTRTELVAISSSEDEGSLRFVYELLAWVEEMQMRLERAEWGTDLPSVESQLETQRHIHASVEDLGSSVKEARMYEGKMSANFRASYTETLGKLETQYCKLMETSSFRLRHLQSLHGFVSRATAELIWLNEKEEEELAYDWSDNNPNIAAKKNYFSELTAELEEKQDIFRSLQDTAELLSLENHPAKQTVEAYSAAVHTQWQWIKQLCLCVEQHVKENAAYFQFFSDARESETYLRNLQDSIKRKYSCDHNTSLTRLEDLLQDSMDEKEQLIQSKSSVASLVGRSKSIVQLRPRNPEHALKSTIPIKAVCDYRQIEITICRNDECVLEDNSQRTKWKVISPTGNEAMVPSVCFLIPPPNKEAIEMANRVEQLYQKVMALWHQLHVNTKSLISWNYLRKDIALVQSFSMEKLRSLAQGECQQALKSLQAHYEDFLQDSRDSELFSVSDRLRLEEEVESSKEHIRQLLESMENEDKDETVARMYLSELKNIRLRLEECEHRLLSRVQSPSSARADGDTIQENALRMAEQERTQEDLQQLQSELRVVSERCYSFLDKAPAGPSTPHLRSELDLVVNKMEQMHGLSSIYLEKLKTVDVIIRNTQEAESLVKGYEVKLSQEEAVPADLAAIQTHRTALQQWLGEVKDKGSVFSTLEEEMAKAKEVGEQLFRLRQERSIDLERFQEKSSQLWDRWQRVCTQIETRHTELESIQEVLSDYRQCHSALIQWIEEITAQQELMKPGQAEDSRVLSEQLSQQTALAAEIEKNQAKLDQCQKFSQQYSAAVKDYELQLMTYRAFVESQQKSPTKRRRMLSSSDAITQEFMDLRTRYTALVTLTTQHVKYISDALRRLEEEEKVVEEEKQEHVDKVKELLGWALGLKQSVQGRAAAAGSRELGDIEKSISEQQALNEELTAKKEQVTDAIKTSQIFLAKHSHKLSQAEKDQISAQIGALKETYQALCSNSTEQLQQLQSQLAQETEHKGGEAVAGVIDLGTVEIFPVFGAMQRGLIDQDTGLVLLEAQVITSGLVVPETSEKLSLEKALARNIIDLRAFQVLQELKDALQQVEEVRCEGRQLLPVVAAIEEGRISESAGLKILEAELATGGFKFQQGRISMETAVQERLLPPQLHSRLLSHLEGGKDLIDPNTAEKISLPELLDRCILHQETGLRLLPVKQLAGGMVSLRSGREVSIFRAVQEGLMDRQVTVRLLEAHLFAGGIVDPRTGHRLTVDEAVRHGLIEQDLACTLLIRQLRTGGIINAATGERLSVDEALRKGLVAPRTALLLLESLGSFVGLLWPEKGEIIPVSDALEQGILSTELIEEILSKRQLLQAVFIPETTEVLSWQKAVEQGILEREVVRKLKSTAIPDVMASMQLPGSPSRSRHGQSSPGRSPTGHEEPLLRSDDERLVFHLMTHSYINIHDGQKVLLVDAELNNLTKALIQSQENGSCAEMVEGFGEREADAALESQPCSDSALQQLELQFAPSKGESEKILPPRTAVENGEVAMGPERLLLEDAEDFLRVEEQEQISTEQETIRSETDAEFGREQVTFTTKDKHQAKLLMPELPSDLDNGLIRETEEIMIGAEEESKPPAADGVEGPEYQRRALKSGAVVVKSEICITMGVPESRERLKTVAERSQGVREPEREAEDGREVCLLKEETVENGVLGGEELALPASGEAAPAERQSEDVESVLEVEEREQEEVLGDEGVEQASLPAPEEQEAEDTLEKLLTQLQSGGIVHEQTGRTLLLDEAVASGVVSGHTAVKLMERMKMFSGFFDSQVCEPLTTEDVIEEGLMDEKLLQKVLAPDKAISGVLDPGNNFVYSIKDAAAIGLLDKETAMRILEGQVVTGGIVDLKRGKKVSVTLASNLGLVEPTSRTELVKLEKASKGKGTDEVTRQKLINLQAETSGIVDPETKRPLTVAESVEKGLLEKEKGFQLLTKQVADGGVIHHVSGMRLSVDNAMKHGLINADLCRELRKAESVVLQDFVHPATKERLPLPQAVLLGLVSPEFQRKVQEIQAESGSILDPASGQRLALCQAVREGLVPQQVVERALSSSEMREGIVDPESCVIVPYSEFLKKCRIDIESGQRYLEVHPFQAIRDEVTGTKLPCAEAVRLGKVDPLPTLRLLQAQADSGGVVEGSVSKRLSLRAAVEQGMLDEAMAKVIATNQLRAGGIVDAPSGKRLTVKEAVGKGLISQKLAAGLRDVQVTGEKVGSAVCKVEKTPLSQEKTEKLSPKEGGVILPAGSARSDGAEPKAQPEAVSYDTAPSAAAAAEKAAKARTERELKPQEASEGGVHPQDEHHHLHHLQAKAEVTPEHLSALGTASLPEETVVAGAVEKEIPKGSSQVRAARRKESREEVDGRTEKVEGLGLEKEQFLGTEVLHREEDGEERRRRREFVRAEGVVAGGEGAVVISGQGERVASVVQETPAAPRESVRVIPGKAGMGSAESGEPPEADISVEPVGDELAGKKAVKHTERETPHTEGPIDQEKTSETELKPTQKQKSKKKKAKQGRIPGDSAQPEKPSAEKQLLPSLGGKGKKTIPGKDTETPREGQVFPVPPERGEAREVVKGGIEDGHHSLVALSLEERMAREDSRVESTQDVSSTATAARELPHDLIIREEPTGIQETSPVLELGEEKQHKQTAELRADQGGASAPPKSQETPQERTKQPGPGDRGLLLPVIVEGELLETSRESTRPAQIKFSKKMCLEHDQRLISYLSMLRDIEMRIKRVQPVEQNLAALHELRQQAEALGSELQELSFPVNQELDAVQRIVANPPEEVPEQLLKALEKDAKNLQKSLSSAKEVLQSRLQNLRGAAEAEKAKILAHHEALQGRLQELLSWVSGAMESLGDGDFQQVTDANSLSLCLQHYKELKKPLADTKAELDAAAFDIQLLISEHAQDLTPQQSRQLLRLLNELQKAFRDLSERVTARVEVLQVCLQQVEQTDRLKTLQEQQAAQARSLAELSRWLGQAEDALAEQQRAEGDLPALQQRQSDVKVTARLSFFTASLHLWRATEGLGESQAFAEVGKLLGFSFFFFFLLLIFVSLPRSAVSEHARTGSFLSLCFQVKAAQELEENSTKIDSLLNWVASLEQKGGLPEYRPHPVHQGTGTQAGKSPGDVPDGHVVGADSAAESLDQQYERLKAQHQELLSQQQDVILATQSAQAFLDKQGHSLEGQERERLQERLAQLRDRYPAVLARSEARLKRAQLLKDELQKFLRDHGEFQGWLEQAEQELEGMYKGDSDPASLRQLLRRQGSFSEDVISHKGDLRFVTMSGQKFLDGDAEEAESQLSMSRSVVKSKLEDATQRYTTLHSKCSKLGSHLNTLLDHYQQFQEVAESLRTWLQESEAALGKLLSETVSSDLAVLQKQLASTKQLQGDLAEHQVPVEKLQKGARTLLEIQGEPAPDHGHIRETTDAIVSRFQSLSQQMSERSDLLQKSIAQSQSVQESLESLLQSVAEIEKNLEKDQPAVLSSASIQDSLATSVKLKQDIARQKSCLEATREMVTRFTESADSPAASALQDKLARVTEHFGRLCQQQQEREDALKGLLPKVERYEQLWEKLQQFTESRTRALASGNQPDRDIARFSQHIQELNSEMRQHQEDLATLEHLAEELSSCGFSPSAFQQQEKLQSLKKDFLQLQKVAKDREKDASSCQEQLDEFRSLVGAVKKWLRDTEGKIPPAETSLGTQELQQRRQQIQQDLLEEWKGKGPQVEEIGRRGTLLENLIVEITAPNTPPKAGATLPTPGGSGGSVNGYHTCKDLTEIQCDVSEVSRRYQALGTALQERQQQLSAMLDRMQEVQQEASSVLKWLESKERALSELEASSSPTKTETMRAQAEHNKAFLAELEQNSGKIQKVKEALSGLLEKYPDSPEAANWKKMQEDLNCRWERASQATAARQQKLEESATQLATFQAAESQLRPWLMEKELMMSVLGPLSIDPNMLNAQKQQVQFMLKEFEARRQQHEQLNQAAQSILTGPGDVSPSTSQVQDELQGVNQKWSELTERLNSRSSQIDQAIVKSTQYQELLQSLSEKVKAVGQRLSSQSAISTQPDAVKQQLEETSEIRSDLEQLEEEISEAQTLCDDLSVLIGEQYLKDELRKRLETVALPLKGLEDLAADRMNRLQTALASSQQFQHMFDELRTWLDDKRCQQAQSQPISAKLERLQSQIQEQEEFQKSLNQHSGSYEMIVAEGESLLLSVQPGEEKTALQNQLVSLKTHWEELSKQAADRHSKLKDCLQKAQKYQRHADDLLPWVEDCKVRMAELEVTLDPVQLEATLLRSKAMLSDVEKRRSLLEMLNSAADILTDASQTDEDDIRDEKASINQKMDAITEELQTKTGSIEEMSQRLKEFQESFKNIEKKLEGAKHQLEIYDALGPQACSNKNLEKLRAQQEVLQALEPQVDYLKNLTQGLVEDAPDGSDCSQLLSQAEVAQQDFKAVKQKVNDCCALMENKLEGIGQFNSRVREMFSQLADLDDELDSMGSIGRDSDSLQSQAEDVRAFLGKLHRLRGDIESSESECKKMLEDEGSPDLLGLKRELETLSKQCSKLTERGRNRQEQVETTLSRVEDFYSRLKELSHMTTAAEENEALQWVVGTEVETINQQLADFKV</sequence>
<feature type="coiled-coil region" evidence="12">
    <location>
        <begin position="4071"/>
        <end position="4098"/>
    </location>
</feature>
<dbReference type="FunFam" id="1.20.58.60:FF:000127">
    <property type="entry name" value="microtubule-actin cross-linking factor 1 isoform X9"/>
    <property type="match status" value="1"/>
</dbReference>
<accession>A0A7K7MKW8</accession>
<dbReference type="GO" id="GO:1990254">
    <property type="term" value="F:keratin filament binding"/>
    <property type="evidence" value="ECO:0007669"/>
    <property type="project" value="TreeGrafter"/>
</dbReference>
<feature type="domain" description="Calponin-homology (CH)" evidence="15">
    <location>
        <begin position="121"/>
        <end position="225"/>
    </location>
</feature>
<feature type="compositionally biased region" description="Basic and acidic residues" evidence="13">
    <location>
        <begin position="2840"/>
        <end position="2853"/>
    </location>
</feature>
<dbReference type="PROSITE" id="PS00020">
    <property type="entry name" value="ACTININ_2"/>
    <property type="match status" value="1"/>
</dbReference>
<dbReference type="PROSITE" id="PS50021">
    <property type="entry name" value="CH"/>
    <property type="match status" value="2"/>
</dbReference>
<keyword evidence="8" id="KW-0009">Actin-binding</keyword>
<dbReference type="FunFam" id="1.20.58.60:FF:000027">
    <property type="entry name" value="Microtubule-actin cross-linking factor 1"/>
    <property type="match status" value="1"/>
</dbReference>
<evidence type="ECO:0000256" key="4">
    <source>
        <dbReference type="ARBA" id="ARBA00022490"/>
    </source>
</evidence>
<dbReference type="Proteomes" id="UP000540762">
    <property type="component" value="Unassembled WGS sequence"/>
</dbReference>
<dbReference type="InterPro" id="IPR001452">
    <property type="entry name" value="SH3_domain"/>
</dbReference>
<dbReference type="SMART" id="SM00250">
    <property type="entry name" value="PLEC"/>
    <property type="match status" value="21"/>
</dbReference>
<feature type="region of interest" description="Disordered" evidence="13">
    <location>
        <begin position="3078"/>
        <end position="3165"/>
    </location>
</feature>
<dbReference type="SUPFAM" id="SSF47576">
    <property type="entry name" value="Calponin-homology domain, CH-domain"/>
    <property type="match status" value="1"/>
</dbReference>
<dbReference type="CDD" id="cd21240">
    <property type="entry name" value="CH_MACF1_rpt2"/>
    <property type="match status" value="1"/>
</dbReference>
<dbReference type="Pfam" id="PF18373">
    <property type="entry name" value="Spectrin_2"/>
    <property type="match status" value="1"/>
</dbReference>
<comment type="subcellular location">
    <subcellularLocation>
        <location evidence="2">Cell projection</location>
    </subcellularLocation>
    <subcellularLocation>
        <location evidence="1">Cytoplasm</location>
        <location evidence="1">Cytoskeleton</location>
    </subcellularLocation>
</comment>
<dbReference type="Gene3D" id="2.30.30.40">
    <property type="entry name" value="SH3 Domains"/>
    <property type="match status" value="1"/>
</dbReference>
<dbReference type="FunFam" id="1.20.58.60:FF:000089">
    <property type="entry name" value="microtubule-actin cross-linking factor 1 isoform X9"/>
    <property type="match status" value="1"/>
</dbReference>
<dbReference type="SUPFAM" id="SSF46966">
    <property type="entry name" value="Spectrin repeat"/>
    <property type="match status" value="17"/>
</dbReference>
<evidence type="ECO:0000256" key="12">
    <source>
        <dbReference type="SAM" id="Coils"/>
    </source>
</evidence>
<evidence type="ECO:0000313" key="16">
    <source>
        <dbReference type="EMBL" id="NWZ43535.1"/>
    </source>
</evidence>
<dbReference type="InterPro" id="IPR041573">
    <property type="entry name" value="Desmoplakin_Spectrin-like"/>
</dbReference>
<dbReference type="SMART" id="SM01129">
    <property type="entry name" value="DELLA"/>
    <property type="match status" value="1"/>
</dbReference>
<dbReference type="Gene3D" id="3.90.1290.10">
    <property type="entry name" value="Plakin repeat"/>
    <property type="match status" value="5"/>
</dbReference>
<dbReference type="InterPro" id="IPR001101">
    <property type="entry name" value="Plectin_repeat"/>
</dbReference>
<evidence type="ECO:0000256" key="10">
    <source>
        <dbReference type="ARBA" id="ARBA00023273"/>
    </source>
</evidence>
<name>A0A7K7MKW8_9PASS</name>
<dbReference type="FunFam" id="2.30.30.40:FF:000011">
    <property type="entry name" value="Microtubule-actin cross-linking factor 1"/>
    <property type="match status" value="1"/>
</dbReference>
<dbReference type="SMART" id="SM00150">
    <property type="entry name" value="SPEC"/>
    <property type="match status" value="19"/>
</dbReference>
<dbReference type="InterPro" id="IPR041615">
    <property type="entry name" value="Desmoplakin_SH3"/>
</dbReference>
<dbReference type="Gene3D" id="1.20.58.1060">
    <property type="match status" value="1"/>
</dbReference>
<dbReference type="CDD" id="cd21188">
    <property type="entry name" value="CH_PLEC-like_rpt1"/>
    <property type="match status" value="1"/>
</dbReference>
<feature type="region of interest" description="Disordered" evidence="13">
    <location>
        <begin position="1856"/>
        <end position="1888"/>
    </location>
</feature>
<comment type="caution">
    <text evidence="16">The sequence shown here is derived from an EMBL/GenBank/DDBJ whole genome shotgun (WGS) entry which is preliminary data.</text>
</comment>
<dbReference type="FunFam" id="1.20.58.60:FF:000389">
    <property type="entry name" value="Microtubule-actin crosslinking factor 1"/>
    <property type="match status" value="1"/>
</dbReference>
<dbReference type="InterPro" id="IPR043197">
    <property type="entry name" value="Plakin"/>
</dbReference>
<dbReference type="FunFam" id="1.10.418.10:FF:000017">
    <property type="entry name" value="Microtubule-actin cross-linking factor 1"/>
    <property type="match status" value="1"/>
</dbReference>
<dbReference type="GO" id="GO:0005737">
    <property type="term" value="C:cytoplasm"/>
    <property type="evidence" value="ECO:0007669"/>
    <property type="project" value="TreeGrafter"/>
</dbReference>
<dbReference type="CDD" id="cd00176">
    <property type="entry name" value="SPEC"/>
    <property type="match status" value="7"/>
</dbReference>
<dbReference type="GO" id="GO:0045110">
    <property type="term" value="P:intermediate filament bundle assembly"/>
    <property type="evidence" value="ECO:0007669"/>
    <property type="project" value="TreeGrafter"/>
</dbReference>
<feature type="region of interest" description="Disordered" evidence="13">
    <location>
        <begin position="2161"/>
        <end position="2210"/>
    </location>
</feature>
<dbReference type="FunFam" id="1.20.58.60:FF:000087">
    <property type="entry name" value="microtubule-actin cross-linking factor 1 isoform X2"/>
    <property type="match status" value="1"/>
</dbReference>
<feature type="coiled-coil region" evidence="12">
    <location>
        <begin position="1442"/>
        <end position="1469"/>
    </location>
</feature>
<dbReference type="Pfam" id="PF00435">
    <property type="entry name" value="Spectrin"/>
    <property type="match status" value="6"/>
</dbReference>
<dbReference type="FunFam" id="1.20.58.60:FF:000116">
    <property type="entry name" value="Microtubule-actin cross-linking factor 1"/>
    <property type="match status" value="1"/>
</dbReference>
<evidence type="ECO:0000313" key="17">
    <source>
        <dbReference type="Proteomes" id="UP000540762"/>
    </source>
</evidence>
<evidence type="ECO:0000256" key="6">
    <source>
        <dbReference type="ARBA" id="ARBA00022701"/>
    </source>
</evidence>
<evidence type="ECO:0000256" key="13">
    <source>
        <dbReference type="SAM" id="MobiDB-lite"/>
    </source>
</evidence>
<dbReference type="GO" id="GO:0003779">
    <property type="term" value="F:actin binding"/>
    <property type="evidence" value="ECO:0007669"/>
    <property type="project" value="UniProtKB-KW"/>
</dbReference>
<feature type="coiled-coil region" evidence="12">
    <location>
        <begin position="3613"/>
        <end position="3705"/>
    </location>
</feature>
<keyword evidence="12" id="KW-0175">Coiled coil</keyword>
<keyword evidence="6" id="KW-0493">Microtubule</keyword>
<dbReference type="EMBL" id="VZSR01003799">
    <property type="protein sequence ID" value="NWZ43535.1"/>
    <property type="molecule type" value="Genomic_DNA"/>
</dbReference>
<evidence type="ECO:0000256" key="8">
    <source>
        <dbReference type="ARBA" id="ARBA00023203"/>
    </source>
</evidence>
<dbReference type="FunFam" id="1.10.418.10:FF:000002">
    <property type="entry name" value="Microtubule-actin cross-linking factor 1"/>
    <property type="match status" value="1"/>
</dbReference>
<feature type="compositionally biased region" description="Basic and acidic residues" evidence="13">
    <location>
        <begin position="3099"/>
        <end position="3110"/>
    </location>
</feature>
<dbReference type="SUPFAM" id="SSF75399">
    <property type="entry name" value="Plakin repeat"/>
    <property type="match status" value="6"/>
</dbReference>
<dbReference type="SMART" id="SM00033">
    <property type="entry name" value="CH"/>
    <property type="match status" value="2"/>
</dbReference>
<evidence type="ECO:0000256" key="2">
    <source>
        <dbReference type="ARBA" id="ARBA00004316"/>
    </source>
</evidence>
<dbReference type="GO" id="GO:0045095">
    <property type="term" value="C:keratin filament"/>
    <property type="evidence" value="ECO:0007669"/>
    <property type="project" value="TreeGrafter"/>
</dbReference>
<feature type="coiled-coil region" evidence="12">
    <location>
        <begin position="4542"/>
        <end position="4576"/>
    </location>
</feature>
<keyword evidence="17" id="KW-1185">Reference proteome</keyword>
<dbReference type="InterPro" id="IPR002017">
    <property type="entry name" value="Spectrin_repeat"/>
</dbReference>
<evidence type="ECO:0000256" key="1">
    <source>
        <dbReference type="ARBA" id="ARBA00004245"/>
    </source>
</evidence>
<dbReference type="InterPro" id="IPR001715">
    <property type="entry name" value="CH_dom"/>
</dbReference>
<dbReference type="Pfam" id="PF21019">
    <property type="entry name" value="Spectrin_3"/>
    <property type="match status" value="1"/>
</dbReference>
<keyword evidence="10" id="KW-0966">Cell projection</keyword>
<evidence type="ECO:0000256" key="5">
    <source>
        <dbReference type="ARBA" id="ARBA00022553"/>
    </source>
</evidence>
<dbReference type="GO" id="GO:0042060">
    <property type="term" value="P:wound healing"/>
    <property type="evidence" value="ECO:0007669"/>
    <property type="project" value="TreeGrafter"/>
</dbReference>
<dbReference type="PANTHER" id="PTHR23169:SF25">
    <property type="entry name" value="MICROTUBULE-ACTIN CROSS-LINKING FACTOR 1, ISOFORMS 1_2_3_4_5"/>
    <property type="match status" value="1"/>
</dbReference>
<feature type="compositionally biased region" description="Polar residues" evidence="13">
    <location>
        <begin position="1862"/>
        <end position="1878"/>
    </location>
</feature>
<dbReference type="PANTHER" id="PTHR23169">
    <property type="entry name" value="ENVOPLAKIN"/>
    <property type="match status" value="1"/>
</dbReference>
<dbReference type="InterPro" id="IPR001589">
    <property type="entry name" value="Actinin_actin-bd_CS"/>
</dbReference>
<feature type="region of interest" description="Disordered" evidence="13">
    <location>
        <begin position="2712"/>
        <end position="2793"/>
    </location>
</feature>
<feature type="region of interest" description="Disordered" evidence="13">
    <location>
        <begin position="2824"/>
        <end position="2853"/>
    </location>
</feature>
<dbReference type="FunFam" id="1.20.58.60:FF:000010">
    <property type="entry name" value="plectin isoform X2"/>
    <property type="match status" value="1"/>
</dbReference>
<evidence type="ECO:0000256" key="3">
    <source>
        <dbReference type="ARBA" id="ARBA00022443"/>
    </source>
</evidence>
<feature type="coiled-coil region" evidence="12">
    <location>
        <begin position="404"/>
        <end position="456"/>
    </location>
</feature>
<feature type="coiled-coil region" evidence="12">
    <location>
        <begin position="1384"/>
        <end position="1411"/>
    </location>
</feature>
<dbReference type="Gene3D" id="1.10.418.10">
    <property type="entry name" value="Calponin-like domain"/>
    <property type="match status" value="2"/>
</dbReference>
<feature type="coiled-coil region" evidence="12">
    <location>
        <begin position="1330"/>
        <end position="1360"/>
    </location>
</feature>
<feature type="compositionally biased region" description="Basic residues" evidence="13">
    <location>
        <begin position="2988"/>
        <end position="2999"/>
    </location>
</feature>
<keyword evidence="5" id="KW-0597">Phosphoprotein</keyword>
<dbReference type="InterPro" id="IPR049538">
    <property type="entry name" value="PCN-like_spectrin-like_rpt"/>
</dbReference>
<feature type="compositionally biased region" description="Basic and acidic residues" evidence="13">
    <location>
        <begin position="3123"/>
        <end position="3136"/>
    </location>
</feature>
<keyword evidence="3 11" id="KW-0728">SH3 domain</keyword>
<gene>
    <name evidence="16" type="primary">Macf1_0</name>
    <name evidence="16" type="ORF">BRAATR_R01003</name>
</gene>
<protein>
    <submittedName>
        <fullName evidence="16">MACF1 factor</fullName>
    </submittedName>
</protein>
<feature type="coiled-coil region" evidence="12">
    <location>
        <begin position="4992"/>
        <end position="5038"/>
    </location>
</feature>
<dbReference type="InterPro" id="IPR036872">
    <property type="entry name" value="CH_dom_sf"/>
</dbReference>
<dbReference type="FunFam" id="1.20.58.60:FF:000167">
    <property type="entry name" value="microtubule-actin cross-linking factor 1 isoform X9"/>
    <property type="match status" value="1"/>
</dbReference>
<feature type="compositionally biased region" description="Basic and acidic residues" evidence="13">
    <location>
        <begin position="2975"/>
        <end position="2986"/>
    </location>
</feature>
<dbReference type="Pfam" id="PF21020">
    <property type="entry name" value="Spectrin_4"/>
    <property type="match status" value="1"/>
</dbReference>
<proteinExistence type="predicted"/>
<dbReference type="Pfam" id="PF21097">
    <property type="entry name" value="SR_plectin_7"/>
    <property type="match status" value="1"/>
</dbReference>
<dbReference type="InterPro" id="IPR035915">
    <property type="entry name" value="Plakin_repeat_sf"/>
</dbReference>
<evidence type="ECO:0000259" key="14">
    <source>
        <dbReference type="PROSITE" id="PS50002"/>
    </source>
</evidence>
<feature type="non-terminal residue" evidence="16">
    <location>
        <position position="1"/>
    </location>
</feature>
<evidence type="ECO:0000256" key="11">
    <source>
        <dbReference type="PROSITE-ProRule" id="PRU00192"/>
    </source>
</evidence>
<dbReference type="Pfam" id="PF17902">
    <property type="entry name" value="SH3_10"/>
    <property type="match status" value="1"/>
</dbReference>
<dbReference type="GO" id="GO:0005874">
    <property type="term" value="C:microtubule"/>
    <property type="evidence" value="ECO:0007669"/>
    <property type="project" value="UniProtKB-KW"/>
</dbReference>
<dbReference type="GO" id="GO:0005198">
    <property type="term" value="F:structural molecule activity"/>
    <property type="evidence" value="ECO:0007669"/>
    <property type="project" value="TreeGrafter"/>
</dbReference>
<feature type="non-terminal residue" evidence="16">
    <location>
        <position position="5096"/>
    </location>
</feature>
<reference evidence="16 17" key="1">
    <citation type="submission" date="2019-09" db="EMBL/GenBank/DDBJ databases">
        <title>Bird 10,000 Genomes (B10K) Project - Family phase.</title>
        <authorList>
            <person name="Zhang G."/>
        </authorList>
    </citation>
    <scope>NUCLEOTIDE SEQUENCE [LARGE SCALE GENOMIC DNA]</scope>
    <source>
        <strain evidence="16">OUT-0037</strain>
        <tissue evidence="16">Liver</tissue>
    </source>
</reference>
<keyword evidence="7" id="KW-0677">Repeat</keyword>
<dbReference type="FunFam" id="1.20.58.60:FF:000134">
    <property type="entry name" value="microtubule-actin cross-linking factor 1 isoform X4"/>
    <property type="match status" value="1"/>
</dbReference>
<feature type="region of interest" description="Disordered" evidence="13">
    <location>
        <begin position="2117"/>
        <end position="2138"/>
    </location>
</feature>
<evidence type="ECO:0000256" key="7">
    <source>
        <dbReference type="ARBA" id="ARBA00022737"/>
    </source>
</evidence>
<dbReference type="FunFam" id="1.20.58.60:FF:000009">
    <property type="entry name" value="dystonin isoform X1"/>
    <property type="match status" value="1"/>
</dbReference>
<dbReference type="FunFam" id="1.20.58.60:FF:000234">
    <property type="entry name" value="microtubule-actin cross-linking factor 1 isoform X6"/>
    <property type="match status" value="1"/>
</dbReference>
<dbReference type="PROSITE" id="PS50002">
    <property type="entry name" value="SH3"/>
    <property type="match status" value="1"/>
</dbReference>
<dbReference type="PROSITE" id="PS00019">
    <property type="entry name" value="ACTININ_1"/>
    <property type="match status" value="1"/>
</dbReference>
<dbReference type="Pfam" id="PF00681">
    <property type="entry name" value="Plectin"/>
    <property type="match status" value="8"/>
</dbReference>
<feature type="coiled-coil region" evidence="12">
    <location>
        <begin position="942"/>
        <end position="993"/>
    </location>
</feature>
<dbReference type="GO" id="GO:0042995">
    <property type="term" value="C:cell projection"/>
    <property type="evidence" value="ECO:0007669"/>
    <property type="project" value="UniProtKB-SubCell"/>
</dbReference>
<feature type="region of interest" description="Disordered" evidence="13">
    <location>
        <begin position="2912"/>
        <end position="3051"/>
    </location>
</feature>
<feature type="compositionally biased region" description="Acidic residues" evidence="13">
    <location>
        <begin position="2175"/>
        <end position="2196"/>
    </location>
</feature>
<keyword evidence="4" id="KW-0963">Cytoplasm</keyword>